<organism evidence="1">
    <name type="scientific">Acidithiobacillus ferrivorans</name>
    <dbReference type="NCBI Taxonomy" id="160808"/>
    <lineage>
        <taxon>Bacteria</taxon>
        <taxon>Pseudomonadati</taxon>
        <taxon>Pseudomonadota</taxon>
        <taxon>Acidithiobacillia</taxon>
        <taxon>Acidithiobacillales</taxon>
        <taxon>Acidithiobacillaceae</taxon>
        <taxon>Acidithiobacillus</taxon>
    </lineage>
</organism>
<protein>
    <submittedName>
        <fullName evidence="1">Uncharacterized protein</fullName>
    </submittedName>
</protein>
<reference evidence="1" key="2">
    <citation type="submission" date="2014-07" db="EMBL/GenBank/DDBJ databases">
        <title>Initial genome analysis of the psychrotolerant acidophile Acidithiobacillus ferrivorans CF27: insights into iron and sulfur oxidation pathways and into biofilm formation.</title>
        <authorList>
            <person name="Talla E."/>
            <person name="Hedrich S."/>
            <person name="Mangenot S."/>
            <person name="Ji B."/>
            <person name="Johnson D.B."/>
            <person name="Barbe V."/>
            <person name="Bonnefoy V."/>
        </authorList>
    </citation>
    <scope>NUCLEOTIDE SEQUENCE [LARGE SCALE GENOMIC DNA]</scope>
    <source>
        <strain evidence="1">CF27</strain>
    </source>
</reference>
<dbReference type="AlphaFoldDB" id="A0A060UZ04"/>
<name>A0A060UZ04_9PROT</name>
<evidence type="ECO:0000313" key="1">
    <source>
        <dbReference type="EMBL" id="CDQ11709.1"/>
    </source>
</evidence>
<dbReference type="EMBL" id="CCCS020000054">
    <property type="protein sequence ID" value="CDQ11709.1"/>
    <property type="molecule type" value="Genomic_DNA"/>
</dbReference>
<proteinExistence type="predicted"/>
<comment type="caution">
    <text evidence="1">The sequence shown here is derived from an EMBL/GenBank/DDBJ whole genome shotgun (WGS) entry which is preliminary data.</text>
</comment>
<accession>A0A060UZ04</accession>
<reference evidence="1" key="1">
    <citation type="submission" date="2014-03" db="EMBL/GenBank/DDBJ databases">
        <authorList>
            <person name="Genoscope - CEA"/>
        </authorList>
    </citation>
    <scope>NUCLEOTIDE SEQUENCE [LARGE SCALE GENOMIC DNA]</scope>
    <source>
        <strain evidence="1">CF27</strain>
    </source>
</reference>
<gene>
    <name evidence="1" type="ORF">AFERRI_580042</name>
</gene>
<sequence>MLAIENGVLTLTATEQVHKTLVFWTHQGSVRNTAEICHSAPHKPFPIFKVRLYFNLVTYWTERHADLLLE</sequence>